<keyword evidence="2" id="KW-1185">Reference proteome</keyword>
<dbReference type="Proteomes" id="UP001283361">
    <property type="component" value="Unassembled WGS sequence"/>
</dbReference>
<reference evidence="1" key="1">
    <citation type="journal article" date="2023" name="G3 (Bethesda)">
        <title>A reference genome for the long-term kleptoplast-retaining sea slug Elysia crispata morphotype clarki.</title>
        <authorList>
            <person name="Eastman K.E."/>
            <person name="Pendleton A.L."/>
            <person name="Shaikh M.A."/>
            <person name="Suttiyut T."/>
            <person name="Ogas R."/>
            <person name="Tomko P."/>
            <person name="Gavelis G."/>
            <person name="Widhalm J.R."/>
            <person name="Wisecaver J.H."/>
        </authorList>
    </citation>
    <scope>NUCLEOTIDE SEQUENCE</scope>
    <source>
        <strain evidence="1">ECLA1</strain>
    </source>
</reference>
<evidence type="ECO:0000313" key="2">
    <source>
        <dbReference type="Proteomes" id="UP001283361"/>
    </source>
</evidence>
<accession>A0AAE1CK94</accession>
<comment type="caution">
    <text evidence="1">The sequence shown here is derived from an EMBL/GenBank/DDBJ whole genome shotgun (WGS) entry which is preliminary data.</text>
</comment>
<gene>
    <name evidence="1" type="ORF">RRG08_029619</name>
</gene>
<sequence>MVKKLVRDCSKLVERGGTVQMRSIVMSQSSILATGTVRTEQLATRTHANCGMSWLCLHEYASPFQLDMMRGVFSLMI</sequence>
<dbReference type="EMBL" id="JAWDGP010007897">
    <property type="protein sequence ID" value="KAK3701147.1"/>
    <property type="molecule type" value="Genomic_DNA"/>
</dbReference>
<name>A0AAE1CK94_9GAST</name>
<protein>
    <submittedName>
        <fullName evidence="1">Uncharacterized protein</fullName>
    </submittedName>
</protein>
<dbReference type="AlphaFoldDB" id="A0AAE1CK94"/>
<evidence type="ECO:0000313" key="1">
    <source>
        <dbReference type="EMBL" id="KAK3701147.1"/>
    </source>
</evidence>
<proteinExistence type="predicted"/>
<organism evidence="1 2">
    <name type="scientific">Elysia crispata</name>
    <name type="common">lettuce slug</name>
    <dbReference type="NCBI Taxonomy" id="231223"/>
    <lineage>
        <taxon>Eukaryota</taxon>
        <taxon>Metazoa</taxon>
        <taxon>Spiralia</taxon>
        <taxon>Lophotrochozoa</taxon>
        <taxon>Mollusca</taxon>
        <taxon>Gastropoda</taxon>
        <taxon>Heterobranchia</taxon>
        <taxon>Euthyneura</taxon>
        <taxon>Panpulmonata</taxon>
        <taxon>Sacoglossa</taxon>
        <taxon>Placobranchoidea</taxon>
        <taxon>Plakobranchidae</taxon>
        <taxon>Elysia</taxon>
    </lineage>
</organism>